<reference evidence="3 4" key="1">
    <citation type="submission" date="2018-10" db="EMBL/GenBank/DDBJ databases">
        <title>Genomic Encyclopedia of Type Strains, Phase IV (KMG-IV): sequencing the most valuable type-strain genomes for metagenomic binning, comparative biology and taxonomic classification.</title>
        <authorList>
            <person name="Goeker M."/>
        </authorList>
    </citation>
    <scope>NUCLEOTIDE SEQUENCE [LARGE SCALE GENOMIC DNA]</scope>
    <source>
        <strain evidence="3 4">DSM 4734</strain>
    </source>
</reference>
<dbReference type="InterPro" id="IPR012332">
    <property type="entry name" value="Autotransporter_pectin_lyase_C"/>
</dbReference>
<feature type="signal peptide" evidence="1">
    <location>
        <begin position="1"/>
        <end position="34"/>
    </location>
</feature>
<dbReference type="PROSITE" id="PS51208">
    <property type="entry name" value="AUTOTRANSPORTER"/>
    <property type="match status" value="1"/>
</dbReference>
<dbReference type="AlphaFoldDB" id="A0A495DMS5"/>
<dbReference type="InterPro" id="IPR005546">
    <property type="entry name" value="Autotransporte_beta"/>
</dbReference>
<dbReference type="SUPFAM" id="SSF103515">
    <property type="entry name" value="Autotransporter"/>
    <property type="match status" value="1"/>
</dbReference>
<proteinExistence type="predicted"/>
<feature type="chain" id="PRO_5019728573" evidence="1">
    <location>
        <begin position="35"/>
        <end position="862"/>
    </location>
</feature>
<evidence type="ECO:0000313" key="4">
    <source>
        <dbReference type="Proteomes" id="UP000273675"/>
    </source>
</evidence>
<organism evidence="3 4">
    <name type="scientific">Maricaulis maris</name>
    <dbReference type="NCBI Taxonomy" id="74318"/>
    <lineage>
        <taxon>Bacteria</taxon>
        <taxon>Pseudomonadati</taxon>
        <taxon>Pseudomonadota</taxon>
        <taxon>Alphaproteobacteria</taxon>
        <taxon>Maricaulales</taxon>
        <taxon>Maricaulaceae</taxon>
        <taxon>Maricaulis</taxon>
    </lineage>
</organism>
<evidence type="ECO:0000259" key="2">
    <source>
        <dbReference type="PROSITE" id="PS51208"/>
    </source>
</evidence>
<evidence type="ECO:0000313" key="3">
    <source>
        <dbReference type="EMBL" id="RKR03238.1"/>
    </source>
</evidence>
<dbReference type="SMART" id="SM00869">
    <property type="entry name" value="Autotransporter"/>
    <property type="match status" value="1"/>
</dbReference>
<feature type="domain" description="Autotransporter" evidence="2">
    <location>
        <begin position="586"/>
        <end position="862"/>
    </location>
</feature>
<accession>A0A495DMS5</accession>
<dbReference type="InterPro" id="IPR036709">
    <property type="entry name" value="Autotransporte_beta_dom_sf"/>
</dbReference>
<dbReference type="Proteomes" id="UP000273675">
    <property type="component" value="Unassembled WGS sequence"/>
</dbReference>
<dbReference type="EMBL" id="RBIM01000002">
    <property type="protein sequence ID" value="RKR03238.1"/>
    <property type="molecule type" value="Genomic_DNA"/>
</dbReference>
<dbReference type="Pfam" id="PF03797">
    <property type="entry name" value="Autotransporter"/>
    <property type="match status" value="1"/>
</dbReference>
<gene>
    <name evidence="3" type="ORF">C7435_1193</name>
</gene>
<keyword evidence="1" id="KW-0732">Signal</keyword>
<dbReference type="Gene3D" id="2.160.20.20">
    <property type="match status" value="1"/>
</dbReference>
<protein>
    <submittedName>
        <fullName evidence="3">Uncharacterized protein with beta-barrel porin domain</fullName>
    </submittedName>
</protein>
<evidence type="ECO:0000256" key="1">
    <source>
        <dbReference type="SAM" id="SignalP"/>
    </source>
</evidence>
<sequence>MSSVFRKFLAAPCRWLTGCTGLALAALAQSGAQAQSIDLDELVVTYVGSAEVGNGNTYRVDYLWVHSPYEPERLGQCVQQIVRPARGLEYLLGDWVAVDIPHQTWNADCNRDAAGTVQDGLAPWENIGDVSLHDEQRVNRNPTPGAGLFAGRPSQAPLSVVADKPVLDATGEALTIADGERVVDGYELFESATVDADGRLNITLDGFLELEDGLTLEGGEVYLDGILLAEAMTLNGGRFTVAEEGLYFDYSADYEGGITLNSGELVILGGLLTDWLMQTDGSTYVGPDGVYFDWEGAVINGGALQIAGIFDTDTLLQTGGSTWVEPGGLLYVASGETFLMNSDIRVDGLLDTVDLYLSNTDLSGSGAIFAGGNTVMFGGSIRPGRLDGVGGEALYLESDLFLRDGVIEVDLSAEGIDTLMVYGSADIDAEIRLNLDPNYQPLRGSRFTVVETAFGVASNNSSLTAPSPSPVLSYVLGVTDSAIGVELQAAPYASFAGSDQQRAVATALDAALSGGASDAGLQELAHALDYRPDLASLQDALQSASPSDTFAMDRLGFGISRAMADLVSQRGSLARDAAGAGEAGVALSERATAYFDLRQQWGSTRLPNDRFDIQERHGALGIDFRLSQHGMVGAAFSFSDYGAGRDGGYVQGEAVTLLGYVSLAKDSWYGQAYAANSWLDFDLSRRLVVRDAIDVAQAGVEADQFSAGFEMGAAMDLGAVSVGPVFQVQHGRARFDSYTEQGSGAFDAHLAGRDADETLVGLGGRVDGRHATALGVLELQGELGWYQDMSAGNALAYADLEGAPSAQFQVPNTSHDDGFAALDLGVRLKPNALTVIAVSLNADFGRGSDPRHGAQLSISRRF</sequence>
<comment type="caution">
    <text evidence="3">The sequence shown here is derived from an EMBL/GenBank/DDBJ whole genome shotgun (WGS) entry which is preliminary data.</text>
</comment>
<dbReference type="Gene3D" id="2.40.128.130">
    <property type="entry name" value="Autotransporter beta-domain"/>
    <property type="match status" value="1"/>
</dbReference>
<name>A0A495DMS5_9PROT</name>